<name>A0A8S2YWT8_9BILA</name>
<accession>A0A8S2YWT8</accession>
<gene>
    <name evidence="4" type="ORF">BYL167_LOCUS49132</name>
    <name evidence="2" type="ORF">GIL414_LOCUS38204</name>
    <name evidence="3" type="ORF">SMN809_LOCUS45759</name>
</gene>
<protein>
    <submittedName>
        <fullName evidence="2">Uncharacterized protein</fullName>
    </submittedName>
</protein>
<reference evidence="2" key="1">
    <citation type="submission" date="2021-02" db="EMBL/GenBank/DDBJ databases">
        <authorList>
            <person name="Nowell W R."/>
        </authorList>
    </citation>
    <scope>NUCLEOTIDE SEQUENCE</scope>
</reference>
<dbReference type="EMBL" id="CAJOBH010145470">
    <property type="protein sequence ID" value="CAF4824370.1"/>
    <property type="molecule type" value="Genomic_DNA"/>
</dbReference>
<evidence type="ECO:0000313" key="3">
    <source>
        <dbReference type="EMBL" id="CAF4766501.1"/>
    </source>
</evidence>
<organism evidence="2 5">
    <name type="scientific">Rotaria magnacalcarata</name>
    <dbReference type="NCBI Taxonomy" id="392030"/>
    <lineage>
        <taxon>Eukaryota</taxon>
        <taxon>Metazoa</taxon>
        <taxon>Spiralia</taxon>
        <taxon>Gnathifera</taxon>
        <taxon>Rotifera</taxon>
        <taxon>Eurotatoria</taxon>
        <taxon>Bdelloidea</taxon>
        <taxon>Philodinida</taxon>
        <taxon>Philodinidae</taxon>
        <taxon>Rotaria</taxon>
    </lineage>
</organism>
<feature type="compositionally biased region" description="Polar residues" evidence="1">
    <location>
        <begin position="9"/>
        <end position="25"/>
    </location>
</feature>
<dbReference type="Proteomes" id="UP000681720">
    <property type="component" value="Unassembled WGS sequence"/>
</dbReference>
<evidence type="ECO:0000313" key="2">
    <source>
        <dbReference type="EMBL" id="CAF4583995.1"/>
    </source>
</evidence>
<sequence length="65" mass="7661">CMPPPPPTESFNNQLPHPHWTNSDRNMYPMPPQMTRSTQHEQHQQQQVLTSQLFQKHQLISVCLI</sequence>
<evidence type="ECO:0000256" key="1">
    <source>
        <dbReference type="SAM" id="MobiDB-lite"/>
    </source>
</evidence>
<evidence type="ECO:0000313" key="4">
    <source>
        <dbReference type="EMBL" id="CAF4824370.1"/>
    </source>
</evidence>
<dbReference type="AlphaFoldDB" id="A0A8S2YWT8"/>
<dbReference type="EMBL" id="CAJOBJ010100218">
    <property type="protein sequence ID" value="CAF4583995.1"/>
    <property type="molecule type" value="Genomic_DNA"/>
</dbReference>
<dbReference type="Proteomes" id="UP000681967">
    <property type="component" value="Unassembled WGS sequence"/>
</dbReference>
<dbReference type="EMBL" id="CAJOBI010140667">
    <property type="protein sequence ID" value="CAF4766501.1"/>
    <property type="molecule type" value="Genomic_DNA"/>
</dbReference>
<proteinExistence type="predicted"/>
<dbReference type="Proteomes" id="UP000676336">
    <property type="component" value="Unassembled WGS sequence"/>
</dbReference>
<comment type="caution">
    <text evidence="2">The sequence shown here is derived from an EMBL/GenBank/DDBJ whole genome shotgun (WGS) entry which is preliminary data.</text>
</comment>
<feature type="non-terminal residue" evidence="2">
    <location>
        <position position="1"/>
    </location>
</feature>
<feature type="region of interest" description="Disordered" evidence="1">
    <location>
        <begin position="1"/>
        <end position="45"/>
    </location>
</feature>
<evidence type="ECO:0000313" key="5">
    <source>
        <dbReference type="Proteomes" id="UP000681720"/>
    </source>
</evidence>